<keyword evidence="7" id="KW-1185">Reference proteome</keyword>
<keyword evidence="6" id="KW-0378">Hydrolase</keyword>
<proteinExistence type="inferred from homology"/>
<dbReference type="RefSeq" id="WP_289409504.1">
    <property type="nucleotide sequence ID" value="NZ_JAUCDY010000001.1"/>
</dbReference>
<dbReference type="InterPro" id="IPR000055">
    <property type="entry name" value="Restrct_endonuc_typeI_TRD"/>
</dbReference>
<dbReference type="SUPFAM" id="SSF116734">
    <property type="entry name" value="DNA methylase specificity domain"/>
    <property type="match status" value="2"/>
</dbReference>
<evidence type="ECO:0000259" key="5">
    <source>
        <dbReference type="Pfam" id="PF01420"/>
    </source>
</evidence>
<dbReference type="GO" id="GO:0016787">
    <property type="term" value="F:hydrolase activity"/>
    <property type="evidence" value="ECO:0007669"/>
    <property type="project" value="UniProtKB-KW"/>
</dbReference>
<dbReference type="PANTHER" id="PTHR43140:SF1">
    <property type="entry name" value="TYPE I RESTRICTION ENZYME ECOKI SPECIFICITY SUBUNIT"/>
    <property type="match status" value="1"/>
</dbReference>
<dbReference type="GO" id="GO:0004519">
    <property type="term" value="F:endonuclease activity"/>
    <property type="evidence" value="ECO:0007669"/>
    <property type="project" value="UniProtKB-KW"/>
</dbReference>
<evidence type="ECO:0000256" key="3">
    <source>
        <dbReference type="ARBA" id="ARBA00023125"/>
    </source>
</evidence>
<feature type="coiled-coil region" evidence="4">
    <location>
        <begin position="437"/>
        <end position="474"/>
    </location>
</feature>
<comment type="caution">
    <text evidence="6">The sequence shown here is derived from an EMBL/GenBank/DDBJ whole genome shotgun (WGS) entry which is preliminary data.</text>
</comment>
<keyword evidence="6" id="KW-0540">Nuclease</keyword>
<keyword evidence="2" id="KW-0680">Restriction system</keyword>
<feature type="domain" description="Type I restriction modification DNA specificity" evidence="5">
    <location>
        <begin position="281"/>
        <end position="462"/>
    </location>
</feature>
<name>A0ABT7SMX4_9GAMM</name>
<evidence type="ECO:0000313" key="6">
    <source>
        <dbReference type="EMBL" id="MDM7856874.1"/>
    </source>
</evidence>
<keyword evidence="6" id="KW-0255">Endonuclease</keyword>
<protein>
    <submittedName>
        <fullName evidence="6">Restriction endonuclease subunit S</fullName>
        <ecNumber evidence="6">3.1.21.-</ecNumber>
    </submittedName>
</protein>
<keyword evidence="3" id="KW-0238">DNA-binding</keyword>
<organism evidence="6 7">
    <name type="scientific">Thiopseudomonas acetoxidans</name>
    <dbReference type="NCBI Taxonomy" id="3041622"/>
    <lineage>
        <taxon>Bacteria</taxon>
        <taxon>Pseudomonadati</taxon>
        <taxon>Pseudomonadota</taxon>
        <taxon>Gammaproteobacteria</taxon>
        <taxon>Pseudomonadales</taxon>
        <taxon>Pseudomonadaceae</taxon>
        <taxon>Thiopseudomonas</taxon>
    </lineage>
</organism>
<keyword evidence="4" id="KW-0175">Coiled coil</keyword>
<dbReference type="CDD" id="cd17253">
    <property type="entry name" value="RMtype1_S_Eco933I-TRD2-CR2_like"/>
    <property type="match status" value="1"/>
</dbReference>
<dbReference type="Pfam" id="PF01420">
    <property type="entry name" value="Methylase_S"/>
    <property type="match status" value="2"/>
</dbReference>
<dbReference type="CDD" id="cd17262">
    <property type="entry name" value="RMtype1_S_Aco12261I-TRD2-CR2"/>
    <property type="match status" value="1"/>
</dbReference>
<dbReference type="EC" id="3.1.21.-" evidence="6"/>
<evidence type="ECO:0000313" key="7">
    <source>
        <dbReference type="Proteomes" id="UP001241056"/>
    </source>
</evidence>
<dbReference type="InterPro" id="IPR044946">
    <property type="entry name" value="Restrct_endonuc_typeI_TRD_sf"/>
</dbReference>
<evidence type="ECO:0000256" key="1">
    <source>
        <dbReference type="ARBA" id="ARBA00010923"/>
    </source>
</evidence>
<comment type="similarity">
    <text evidence="1">Belongs to the type-I restriction system S methylase family.</text>
</comment>
<dbReference type="EMBL" id="JAUCDY010000001">
    <property type="protein sequence ID" value="MDM7856874.1"/>
    <property type="molecule type" value="Genomic_DNA"/>
</dbReference>
<feature type="domain" description="Type I restriction modification DNA specificity" evidence="5">
    <location>
        <begin position="19"/>
        <end position="175"/>
    </location>
</feature>
<dbReference type="Gene3D" id="3.90.220.20">
    <property type="entry name" value="DNA methylase specificity domains"/>
    <property type="match status" value="2"/>
</dbReference>
<gene>
    <name evidence="6" type="ORF">QEZ41_01060</name>
</gene>
<reference evidence="6 7" key="1">
    <citation type="submission" date="2023-06" db="EMBL/GenBank/DDBJ databases">
        <title>Thiopseudomonas sp. CY1220 draft genome sequence.</title>
        <authorList>
            <person name="Zhao G."/>
            <person name="An M."/>
        </authorList>
    </citation>
    <scope>NUCLEOTIDE SEQUENCE [LARGE SCALE GENOMIC DNA]</scope>
    <source>
        <strain evidence="6 7">CY1220</strain>
    </source>
</reference>
<dbReference type="InterPro" id="IPR051212">
    <property type="entry name" value="Type-I_RE_S_subunit"/>
</dbReference>
<dbReference type="Proteomes" id="UP001241056">
    <property type="component" value="Unassembled WGS sequence"/>
</dbReference>
<evidence type="ECO:0000256" key="2">
    <source>
        <dbReference type="ARBA" id="ARBA00022747"/>
    </source>
</evidence>
<evidence type="ECO:0000256" key="4">
    <source>
        <dbReference type="SAM" id="Coils"/>
    </source>
</evidence>
<accession>A0ABT7SMX4</accession>
<sequence>MSNSKGEFGTDGVVNKDLPQGWTLYPLEEVVEIHNSLRKPINASERSKRDGIYPYYGATGQVGWIDDFRQDGEYVLLGEDGAPFLDITKDKAYIVSGKCWVNNHAHVLKGQKGKCLNKYLLHSLNQTDFRSLVNGTTRLKLTQASLRKIPINLAPLDVQESIVAKIEELFSELDSGIASLKTAQEQLKIYRQSLLKHAFEGKLTEQWRKDNASKLETPEQLLARIQTERETRYQQQLEEWKQAVKDWEEKGKEGKRPSKPAIHKPLSRISAEELEVLPELPKEWSYIRLAEIAAINSGMSVSKNRKLADPIEVNYLRVANVQRGYLDLSEIKSMNIEMVDLPRLQLEINDVLFNEGGDLDKLGRGWIWEGQVSQCITQNHVFRASPFVNEKYHAKFISYWGNSFGRDYFESGGKQTTNLASINKTVLSNFPIPLTSFTEQKEIVNQLEEKLSIIEQNEKEIERALAKAELLRQSILKKAFSGKLILTEE</sequence>
<dbReference type="PANTHER" id="PTHR43140">
    <property type="entry name" value="TYPE-1 RESTRICTION ENZYME ECOKI SPECIFICITY PROTEIN"/>
    <property type="match status" value="1"/>
</dbReference>